<sequence length="441" mass="49083">MSSRAPVFILNQNAKREQGRKAQVANIKAARAVSDIVRTTLGPKSMLKMLLDPMGGIVLTNDGNAILREIDVAHPAAKSMIELARAQDEEVGDGTTSVIILAGEIMSAVEGFLERDIHPTVIVNAYFKALEEIVRITESFGETIDIENESDLQKIVGSCIGTKFSSKWGNLIVDLAVKGVKTVYRKEADHVEIDVKRYAKIEKIPGGLLEECVVLDGVMFNKDVTHPGMRRVIRNPRVVLLDCPLEYKKGESMTNMEFTKEDDFKKALMMEEEEIRKMCADILRVKPDVVITEKGVSDTAQHFLLKQGNCTVIRRIRKTDNNRVARVCGATIANRPEELQESDVGTDCGLFEIKKIGDDYFTFMTECKQPKACTIMLRGANVWDPIAVKQQTFKTSIEAACMLLRIDDIVSGIKKDRRAQGGRRDEEEPAEGETFGDARDG</sequence>
<dbReference type="InterPro" id="IPR002423">
    <property type="entry name" value="Cpn60/GroEL/TCP-1"/>
</dbReference>
<dbReference type="PROSITE" id="PS00995">
    <property type="entry name" value="TCP1_3"/>
    <property type="match status" value="1"/>
</dbReference>
<accession>A0A8J8NVH4</accession>
<evidence type="ECO:0000256" key="4">
    <source>
        <dbReference type="ARBA" id="ARBA00017187"/>
    </source>
</evidence>
<dbReference type="GO" id="GO:0016887">
    <property type="term" value="F:ATP hydrolysis activity"/>
    <property type="evidence" value="ECO:0007669"/>
    <property type="project" value="InterPro"/>
</dbReference>
<dbReference type="SUPFAM" id="SSF48592">
    <property type="entry name" value="GroEL equatorial domain-like"/>
    <property type="match status" value="1"/>
</dbReference>
<keyword evidence="6 10" id="KW-0547">Nucleotide-binding</keyword>
<comment type="caution">
    <text evidence="13">The sequence shown here is derived from an EMBL/GenBank/DDBJ whole genome shotgun (WGS) entry which is preliminary data.</text>
</comment>
<keyword evidence="14" id="KW-1185">Reference proteome</keyword>
<evidence type="ECO:0000256" key="3">
    <source>
        <dbReference type="ARBA" id="ARBA00011531"/>
    </source>
</evidence>
<dbReference type="InterPro" id="IPR027410">
    <property type="entry name" value="TCP-1-like_intermed_sf"/>
</dbReference>
<dbReference type="Gene3D" id="1.10.560.10">
    <property type="entry name" value="GroEL-like equatorial domain"/>
    <property type="match status" value="2"/>
</dbReference>
<evidence type="ECO:0000256" key="1">
    <source>
        <dbReference type="ARBA" id="ARBA00004496"/>
    </source>
</evidence>
<dbReference type="GO" id="GO:0051082">
    <property type="term" value="F:unfolded protein binding"/>
    <property type="evidence" value="ECO:0007669"/>
    <property type="project" value="InterPro"/>
</dbReference>
<dbReference type="FunFam" id="3.50.7.10:FF:000005">
    <property type="entry name" value="T-complex protein 1 subunit gamma"/>
    <property type="match status" value="1"/>
</dbReference>
<evidence type="ECO:0000313" key="13">
    <source>
        <dbReference type="EMBL" id="TNV81010.1"/>
    </source>
</evidence>
<proteinExistence type="inferred from homology"/>
<dbReference type="Gene3D" id="3.50.7.10">
    <property type="entry name" value="GroEL"/>
    <property type="match status" value="1"/>
</dbReference>
<dbReference type="PANTHER" id="PTHR11353">
    <property type="entry name" value="CHAPERONIN"/>
    <property type="match status" value="1"/>
</dbReference>
<dbReference type="GO" id="GO:0005524">
    <property type="term" value="F:ATP binding"/>
    <property type="evidence" value="ECO:0007669"/>
    <property type="project" value="UniProtKB-KW"/>
</dbReference>
<evidence type="ECO:0000313" key="14">
    <source>
        <dbReference type="Proteomes" id="UP000785679"/>
    </source>
</evidence>
<dbReference type="InterPro" id="IPR012719">
    <property type="entry name" value="Chap_CCT_gamma"/>
</dbReference>
<evidence type="ECO:0000256" key="5">
    <source>
        <dbReference type="ARBA" id="ARBA00022490"/>
    </source>
</evidence>
<dbReference type="EMBL" id="RRYP01006704">
    <property type="protein sequence ID" value="TNV81010.1"/>
    <property type="molecule type" value="Genomic_DNA"/>
</dbReference>
<dbReference type="Pfam" id="PF00118">
    <property type="entry name" value="Cpn60_TCP1"/>
    <property type="match status" value="1"/>
</dbReference>
<name>A0A8J8NVH4_HALGN</name>
<dbReference type="InterPro" id="IPR027409">
    <property type="entry name" value="GroEL-like_apical_dom_sf"/>
</dbReference>
<comment type="subunit">
    <text evidence="3">Heterooligomeric complex of about 850 to 900 kDa that forms two stacked rings, 12 to 16 nm in diameter.</text>
</comment>
<dbReference type="OrthoDB" id="10248520at2759"/>
<dbReference type="InterPro" id="IPR027413">
    <property type="entry name" value="GROEL-like_equatorial_sf"/>
</dbReference>
<dbReference type="InterPro" id="IPR017998">
    <property type="entry name" value="Chaperone_TCP-1"/>
</dbReference>
<evidence type="ECO:0000256" key="7">
    <source>
        <dbReference type="ARBA" id="ARBA00022840"/>
    </source>
</evidence>
<feature type="region of interest" description="Disordered" evidence="12">
    <location>
        <begin position="415"/>
        <end position="441"/>
    </location>
</feature>
<evidence type="ECO:0000256" key="10">
    <source>
        <dbReference type="RuleBase" id="RU004187"/>
    </source>
</evidence>
<dbReference type="InterPro" id="IPR002194">
    <property type="entry name" value="Chaperonin_TCP-1_CS"/>
</dbReference>
<protein>
    <recommendedName>
        <fullName evidence="4 11">T-complex protein 1 subunit gamma</fullName>
    </recommendedName>
</protein>
<dbReference type="GO" id="GO:0140662">
    <property type="term" value="F:ATP-dependent protein folding chaperone"/>
    <property type="evidence" value="ECO:0007669"/>
    <property type="project" value="InterPro"/>
</dbReference>
<dbReference type="FunFam" id="1.10.560.10:FF:000085">
    <property type="entry name" value="T-complex protein 1 subunit gamma"/>
    <property type="match status" value="1"/>
</dbReference>
<gene>
    <name evidence="13" type="ORF">FGO68_gene17394</name>
</gene>
<keyword evidence="5" id="KW-0963">Cytoplasm</keyword>
<dbReference type="SUPFAM" id="SSF52029">
    <property type="entry name" value="GroEL apical domain-like"/>
    <property type="match status" value="1"/>
</dbReference>
<keyword evidence="7 10" id="KW-0067">ATP-binding</keyword>
<dbReference type="PROSITE" id="PS00750">
    <property type="entry name" value="TCP1_1"/>
    <property type="match status" value="1"/>
</dbReference>
<evidence type="ECO:0000256" key="11">
    <source>
        <dbReference type="RuleBase" id="RU004191"/>
    </source>
</evidence>
<evidence type="ECO:0000256" key="2">
    <source>
        <dbReference type="ARBA" id="ARBA00008020"/>
    </source>
</evidence>
<organism evidence="13 14">
    <name type="scientific">Halteria grandinella</name>
    <dbReference type="NCBI Taxonomy" id="5974"/>
    <lineage>
        <taxon>Eukaryota</taxon>
        <taxon>Sar</taxon>
        <taxon>Alveolata</taxon>
        <taxon>Ciliophora</taxon>
        <taxon>Intramacronucleata</taxon>
        <taxon>Spirotrichea</taxon>
        <taxon>Stichotrichia</taxon>
        <taxon>Sporadotrichida</taxon>
        <taxon>Halteriidae</taxon>
        <taxon>Halteria</taxon>
    </lineage>
</organism>
<dbReference type="PROSITE" id="PS00751">
    <property type="entry name" value="TCP1_2"/>
    <property type="match status" value="1"/>
</dbReference>
<reference evidence="13" key="1">
    <citation type="submission" date="2019-06" db="EMBL/GenBank/DDBJ databases">
        <authorList>
            <person name="Zheng W."/>
        </authorList>
    </citation>
    <scope>NUCLEOTIDE SEQUENCE</scope>
    <source>
        <strain evidence="13">QDHG01</strain>
    </source>
</reference>
<evidence type="ECO:0000256" key="9">
    <source>
        <dbReference type="ARBA" id="ARBA00024677"/>
    </source>
</evidence>
<evidence type="ECO:0000256" key="6">
    <source>
        <dbReference type="ARBA" id="ARBA00022741"/>
    </source>
</evidence>
<dbReference type="SUPFAM" id="SSF54849">
    <property type="entry name" value="GroEL-intermediate domain like"/>
    <property type="match status" value="1"/>
</dbReference>
<dbReference type="Proteomes" id="UP000785679">
    <property type="component" value="Unassembled WGS sequence"/>
</dbReference>
<evidence type="ECO:0000256" key="12">
    <source>
        <dbReference type="SAM" id="MobiDB-lite"/>
    </source>
</evidence>
<dbReference type="Gene3D" id="3.30.260.10">
    <property type="entry name" value="TCP-1-like chaperonin intermediate domain"/>
    <property type="match status" value="1"/>
</dbReference>
<dbReference type="AlphaFoldDB" id="A0A8J8NVH4"/>
<dbReference type="GO" id="GO:0005832">
    <property type="term" value="C:chaperonin-containing T-complex"/>
    <property type="evidence" value="ECO:0007669"/>
    <property type="project" value="UniProtKB-ARBA"/>
</dbReference>
<comment type="function">
    <text evidence="9">Molecular chaperone; assists the folding of proteins upon ATP hydrolysis. Known to play a role, in vitro, in the folding of actin and tubulin.</text>
</comment>
<comment type="subcellular location">
    <subcellularLocation>
        <location evidence="1">Cytoplasm</location>
    </subcellularLocation>
</comment>
<dbReference type="PRINTS" id="PR00304">
    <property type="entry name" value="TCOMPLEXTCP1"/>
</dbReference>
<dbReference type="NCBIfam" id="TIGR02344">
    <property type="entry name" value="chap_CCT_gamma"/>
    <property type="match status" value="1"/>
</dbReference>
<evidence type="ECO:0000256" key="8">
    <source>
        <dbReference type="ARBA" id="ARBA00023186"/>
    </source>
</evidence>
<keyword evidence="8 10" id="KW-0143">Chaperone</keyword>
<comment type="similarity">
    <text evidence="2 10">Belongs to the TCP-1 chaperonin family.</text>
</comment>